<dbReference type="Proteomes" id="UP000199421">
    <property type="component" value="Unassembled WGS sequence"/>
</dbReference>
<protein>
    <submittedName>
        <fullName evidence="1">Uncharacterized protein</fullName>
    </submittedName>
</protein>
<reference evidence="2" key="1">
    <citation type="submission" date="2016-10" db="EMBL/GenBank/DDBJ databases">
        <authorList>
            <person name="Varghese N."/>
            <person name="Submissions S."/>
        </authorList>
    </citation>
    <scope>NUCLEOTIDE SEQUENCE [LARGE SCALE GENOMIC DNA]</scope>
    <source>
        <strain evidence="2">DSM 18733</strain>
    </source>
</reference>
<proteinExistence type="predicted"/>
<dbReference type="AlphaFoldDB" id="A0A1H7KNA6"/>
<dbReference type="EMBL" id="FOAF01000001">
    <property type="protein sequence ID" value="SEK88269.1"/>
    <property type="molecule type" value="Genomic_DNA"/>
</dbReference>
<dbReference type="RefSeq" id="WP_139202225.1">
    <property type="nucleotide sequence ID" value="NZ_FOAF01000001.1"/>
</dbReference>
<keyword evidence="2" id="KW-1185">Reference proteome</keyword>
<dbReference type="STRING" id="407022.SAMN05661044_01412"/>
<name>A0A1H7KNA6_OLID1</name>
<accession>A0A1H7KNA6</accession>
<evidence type="ECO:0000313" key="1">
    <source>
        <dbReference type="EMBL" id="SEK88269.1"/>
    </source>
</evidence>
<gene>
    <name evidence="1" type="ORF">SAMN05661044_01412</name>
</gene>
<organism evidence="1 2">
    <name type="scientific">Olivibacter domesticus</name>
    <name type="common">Pseudosphingobacterium domesticum</name>
    <dbReference type="NCBI Taxonomy" id="407022"/>
    <lineage>
        <taxon>Bacteria</taxon>
        <taxon>Pseudomonadati</taxon>
        <taxon>Bacteroidota</taxon>
        <taxon>Sphingobacteriia</taxon>
        <taxon>Sphingobacteriales</taxon>
        <taxon>Sphingobacteriaceae</taxon>
        <taxon>Olivibacter</taxon>
    </lineage>
</organism>
<evidence type="ECO:0000313" key="2">
    <source>
        <dbReference type="Proteomes" id="UP000199421"/>
    </source>
</evidence>
<sequence>MATHTLIMRDMFDAPTAVHINDILFVMPVLDKKHLLQVYDKNGQAFISDVNIFHDAVNTNQHSLKSLKNDVWIDQDYWSSDQQKPNTFVMVSFLGRITEVSPHDILLIVQKGSVYTVYSESNIFFRPTTIPLNVLCPSHAFNFRANIACRKGMQPEDVQRRTYAVALNGYIKR</sequence>